<dbReference type="OrthoDB" id="6423603at2759"/>
<dbReference type="PANTHER" id="PTHR40370:SF1">
    <property type="entry name" value="DUF3074 DOMAIN-CONTAINING PROTEIN"/>
    <property type="match status" value="1"/>
</dbReference>
<comment type="caution">
    <text evidence="2">The sequence shown here is derived from an EMBL/GenBank/DDBJ whole genome shotgun (WGS) entry which is preliminary data.</text>
</comment>
<evidence type="ECO:0000259" key="1">
    <source>
        <dbReference type="Pfam" id="PF11274"/>
    </source>
</evidence>
<dbReference type="AlphaFoldDB" id="S8APA1"/>
<evidence type="ECO:0000313" key="3">
    <source>
        <dbReference type="Proteomes" id="UP000015100"/>
    </source>
</evidence>
<dbReference type="Proteomes" id="UP000015100">
    <property type="component" value="Unassembled WGS sequence"/>
</dbReference>
<keyword evidence="3" id="KW-1185">Reference proteome</keyword>
<reference evidence="2 3" key="1">
    <citation type="journal article" date="2013" name="PLoS Genet.">
        <title>Genomic mechanisms accounting for the adaptation to parasitism in nematode-trapping fungi.</title>
        <authorList>
            <person name="Meerupati T."/>
            <person name="Andersson K.M."/>
            <person name="Friman E."/>
            <person name="Kumar D."/>
            <person name="Tunlid A."/>
            <person name="Ahren D."/>
        </authorList>
    </citation>
    <scope>NUCLEOTIDE SEQUENCE [LARGE SCALE GENOMIC DNA]</scope>
    <source>
        <strain evidence="2 3">CBS 200.50</strain>
    </source>
</reference>
<dbReference type="Pfam" id="PF11274">
    <property type="entry name" value="DUF3074"/>
    <property type="match status" value="1"/>
</dbReference>
<dbReference type="PANTHER" id="PTHR40370">
    <property type="entry name" value="EXPRESSED PROTEIN"/>
    <property type="match status" value="1"/>
</dbReference>
<dbReference type="EMBL" id="AQGS01000033">
    <property type="protein sequence ID" value="EPS44775.1"/>
    <property type="molecule type" value="Genomic_DNA"/>
</dbReference>
<gene>
    <name evidence="2" type="ORF">H072_1216</name>
</gene>
<dbReference type="InterPro" id="IPR024500">
    <property type="entry name" value="DUF3074"/>
</dbReference>
<organism evidence="2 3">
    <name type="scientific">Dactylellina haptotyla (strain CBS 200.50)</name>
    <name type="common">Nematode-trapping fungus</name>
    <name type="synonym">Monacrosporium haptotylum</name>
    <dbReference type="NCBI Taxonomy" id="1284197"/>
    <lineage>
        <taxon>Eukaryota</taxon>
        <taxon>Fungi</taxon>
        <taxon>Dikarya</taxon>
        <taxon>Ascomycota</taxon>
        <taxon>Pezizomycotina</taxon>
        <taxon>Orbiliomycetes</taxon>
        <taxon>Orbiliales</taxon>
        <taxon>Orbiliaceae</taxon>
        <taxon>Dactylellina</taxon>
    </lineage>
</organism>
<dbReference type="OMA" id="EYWFARR"/>
<feature type="domain" description="DUF3074" evidence="1">
    <location>
        <begin position="78"/>
        <end position="268"/>
    </location>
</feature>
<name>S8APA1_DACHA</name>
<accession>S8APA1</accession>
<evidence type="ECO:0000313" key="2">
    <source>
        <dbReference type="EMBL" id="EPS44775.1"/>
    </source>
</evidence>
<dbReference type="HOGENOM" id="CLU_045430_0_0_1"/>
<sequence>MSSKYIKSIPVSVDAIPKSGAEMATYLNDVVMEAHTLINTLVSPPKDPWSFNFKKSNKYAEVEVTSRNNHLDEGREYWFARRSIHEVGGENLMWDDFLNLLFHGHSENEREYGPSVSRVDKLSLEWDLSAVSVPGWELVQVAAYAIHHHLPWPLNARVFPILLILAKAVDRKEFMVISLPIGISTETTGTNTETQQSVKIIGPKTTVGQYVAVERVIYEEPQTEAGKPNVVWSMATASDASGNLPMALQRRVIGSSIFADVEAFLDYVKKNKA</sequence>
<dbReference type="eggNOG" id="ENOG502QTT5">
    <property type="taxonomic scope" value="Eukaryota"/>
</dbReference>
<reference evidence="3" key="2">
    <citation type="submission" date="2013-04" db="EMBL/GenBank/DDBJ databases">
        <title>Genomic mechanisms accounting for the adaptation to parasitism in nematode-trapping fungi.</title>
        <authorList>
            <person name="Ahren D.G."/>
        </authorList>
    </citation>
    <scope>NUCLEOTIDE SEQUENCE [LARGE SCALE GENOMIC DNA]</scope>
    <source>
        <strain evidence="3">CBS 200.50</strain>
    </source>
</reference>
<proteinExistence type="predicted"/>
<protein>
    <recommendedName>
        <fullName evidence="1">DUF3074 domain-containing protein</fullName>
    </recommendedName>
</protein>